<keyword evidence="2" id="KW-1185">Reference proteome</keyword>
<dbReference type="PANTHER" id="PTHR38797">
    <property type="entry name" value="NUCLEAR PORE COMPLEX PROTEIN NUP85-RELATED"/>
    <property type="match status" value="1"/>
</dbReference>
<dbReference type="EMBL" id="JAUSQZ010000001">
    <property type="protein sequence ID" value="MDP9825173.1"/>
    <property type="molecule type" value="Genomic_DNA"/>
</dbReference>
<accession>A0ABT9NXL0</accession>
<organism evidence="1 2">
    <name type="scientific">Kineosporia succinea</name>
    <dbReference type="NCBI Taxonomy" id="84632"/>
    <lineage>
        <taxon>Bacteria</taxon>
        <taxon>Bacillati</taxon>
        <taxon>Actinomycetota</taxon>
        <taxon>Actinomycetes</taxon>
        <taxon>Kineosporiales</taxon>
        <taxon>Kineosporiaceae</taxon>
        <taxon>Kineosporia</taxon>
    </lineage>
</organism>
<protein>
    <submittedName>
        <fullName evidence="1">Uncharacterized protein</fullName>
    </submittedName>
</protein>
<gene>
    <name evidence="1" type="ORF">J2S57_000922</name>
</gene>
<comment type="caution">
    <text evidence="1">The sequence shown here is derived from an EMBL/GenBank/DDBJ whole genome shotgun (WGS) entry which is preliminary data.</text>
</comment>
<dbReference type="Pfam" id="PF12311">
    <property type="entry name" value="DUF3632"/>
    <property type="match status" value="1"/>
</dbReference>
<dbReference type="InterPro" id="IPR022085">
    <property type="entry name" value="OpdG"/>
</dbReference>
<dbReference type="RefSeq" id="WP_307238681.1">
    <property type="nucleotide sequence ID" value="NZ_JAUSQZ010000001.1"/>
</dbReference>
<evidence type="ECO:0000313" key="1">
    <source>
        <dbReference type="EMBL" id="MDP9825173.1"/>
    </source>
</evidence>
<name>A0ABT9NXL0_9ACTN</name>
<dbReference type="Proteomes" id="UP001235712">
    <property type="component" value="Unassembled WGS sequence"/>
</dbReference>
<dbReference type="InterPro" id="IPR053204">
    <property type="entry name" value="Oxopyrrolidines_Biosynth-assoc"/>
</dbReference>
<evidence type="ECO:0000313" key="2">
    <source>
        <dbReference type="Proteomes" id="UP001235712"/>
    </source>
</evidence>
<proteinExistence type="predicted"/>
<reference evidence="1 2" key="1">
    <citation type="submission" date="2023-07" db="EMBL/GenBank/DDBJ databases">
        <title>Sequencing the genomes of 1000 actinobacteria strains.</title>
        <authorList>
            <person name="Klenk H.-P."/>
        </authorList>
    </citation>
    <scope>NUCLEOTIDE SEQUENCE [LARGE SCALE GENOMIC DNA]</scope>
    <source>
        <strain evidence="1 2">DSM 44388</strain>
    </source>
</reference>
<sequence>MSTVPPPLSGYYRALMRSYLLSANPDLAGTVHAFATPIEKGVDSEERLWTAWGEVIRQASTRASDDQTRLVDLVRSLRDRGIRPDPSKPHVIWGQVLWTGLPLLNSQMREAWNWAAPPETSDYTWRNVNGLAARLTVAGIDFSQLGLWTIRSALEETTEVSTVELMAAAEWFKYLSGPLRKWSEADRQFEGPDDPATAPGKLLVEEGFTTSGFSATRLAYWQRRIQQGSTQR</sequence>